<feature type="domain" description="CapR homology" evidence="1">
    <location>
        <begin position="156"/>
        <end position="213"/>
    </location>
</feature>
<gene>
    <name evidence="2" type="ORF">2L372D_103</name>
</gene>
<protein>
    <recommendedName>
        <fullName evidence="1">CapR homology domain-containing protein</fullName>
    </recommendedName>
</protein>
<evidence type="ECO:0000259" key="1">
    <source>
        <dbReference type="Pfam" id="PF21817"/>
    </source>
</evidence>
<dbReference type="Proteomes" id="UP000316128">
    <property type="component" value="Segment"/>
</dbReference>
<name>A0A4Y5TZK7_9CAUD</name>
<feature type="domain" description="CapR homology" evidence="1">
    <location>
        <begin position="14"/>
        <end position="77"/>
    </location>
</feature>
<dbReference type="InterPro" id="IPR048793">
    <property type="entry name" value="CapR_dom"/>
</dbReference>
<evidence type="ECO:0000313" key="3">
    <source>
        <dbReference type="Proteomes" id="UP000316128"/>
    </source>
</evidence>
<organism evidence="2 3">
    <name type="scientific">Aeromonas phage 2L372D</name>
    <dbReference type="NCBI Taxonomy" id="2588097"/>
    <lineage>
        <taxon>Viruses</taxon>
        <taxon>Duplodnaviria</taxon>
        <taxon>Heunggongvirae</taxon>
        <taxon>Uroviricota</taxon>
        <taxon>Caudoviricetes</taxon>
        <taxon>Plateaulakevirus</taxon>
        <taxon>Plateaulakevirus pv2L372D</taxon>
    </lineage>
</organism>
<evidence type="ECO:0000313" key="2">
    <source>
        <dbReference type="EMBL" id="QDB74017.1"/>
    </source>
</evidence>
<accession>A0A4Y5TZK7</accession>
<proteinExistence type="predicted"/>
<dbReference type="EMBL" id="MK804893">
    <property type="protein sequence ID" value="QDB74017.1"/>
    <property type="molecule type" value="Genomic_DNA"/>
</dbReference>
<dbReference type="Pfam" id="PF21817">
    <property type="entry name" value="CapR"/>
    <property type="match status" value="3"/>
</dbReference>
<reference evidence="2 3" key="1">
    <citation type="submission" date="2019-04" db="EMBL/GenBank/DDBJ databases">
        <title>Nine Novel Phages from a Plateau Lake in Southwest China Provide Insights into Aeromonas Phage Diversity.</title>
        <authorList>
            <person name="Xiao W."/>
            <person name="Bai M."/>
            <person name="Wang Y."/>
            <person name="Cui X."/>
        </authorList>
    </citation>
    <scope>NUCLEOTIDE SEQUENCE [LARGE SCALE GENOMIC DNA]</scope>
</reference>
<feature type="domain" description="CapR homology" evidence="1">
    <location>
        <begin position="86"/>
        <end position="145"/>
    </location>
</feature>
<sequence>MTEKKKRAKRQKPEDFIGWKSPDGRLEVIGIDGKQGTHTTFRVACTECSKDPELFPDGYFVSVKSNLVNDLKPCGCGKNVRWFDWQYLILARRAGEKKGFIVHGFTEEFKNQNTKLNLECLKDGHKWIARINDIINSDKGCPKCSGVYKPTEQEALQKCIDICKEMDYDVVGFVDKYRTTHKTRFEYICKTHGKQNVSYHSFVNQGSRCNGCAINGYSTSKHGTFYVYQWTKDSHSFIKFGITNQKELARIKKQKRETEYGYKRIWSATLEDGSIPLYIENFIKNSEIEIGVVSKEEFQDGFTETSYINNLVVLENLITDALYILTKKKV</sequence>
<keyword evidence="3" id="KW-1185">Reference proteome</keyword>